<comment type="caution">
    <text evidence="2">The sequence shown here is derived from an EMBL/GenBank/DDBJ whole genome shotgun (WGS) entry which is preliminary data.</text>
</comment>
<accession>A0AAE2VWA2</accession>
<feature type="signal peptide" evidence="1">
    <location>
        <begin position="1"/>
        <end position="19"/>
    </location>
</feature>
<evidence type="ECO:0000313" key="3">
    <source>
        <dbReference type="Proteomes" id="UP000732193"/>
    </source>
</evidence>
<name>A0AAE2VWA2_9RHOB</name>
<keyword evidence="3" id="KW-1185">Reference proteome</keyword>
<dbReference type="RefSeq" id="WP_064222096.1">
    <property type="nucleotide sequence ID" value="NZ_CANKZB010000001.1"/>
</dbReference>
<gene>
    <name evidence="2" type="ORF">JQV55_03310</name>
</gene>
<proteinExistence type="predicted"/>
<evidence type="ECO:0000313" key="2">
    <source>
        <dbReference type="EMBL" id="MBM1712584.1"/>
    </source>
</evidence>
<reference evidence="2 3" key="1">
    <citation type="submission" date="2021-01" db="EMBL/GenBank/DDBJ databases">
        <title>Diatom-associated Roseobacters Show Island Model of Population Structure.</title>
        <authorList>
            <person name="Qu L."/>
            <person name="Feng X."/>
            <person name="Chen Y."/>
            <person name="Li L."/>
            <person name="Wang X."/>
            <person name="Hu Z."/>
            <person name="Wang H."/>
            <person name="Luo H."/>
        </authorList>
    </citation>
    <scope>NUCLEOTIDE SEQUENCE [LARGE SCALE GENOMIC DNA]</scope>
    <source>
        <strain evidence="2 3">TR60-84</strain>
    </source>
</reference>
<sequence length="189" mass="20454">MFRSTLLALGVLTSSMAQAAEVPPAMSQYIYDDLMKWVNDAQIVQAINAQNNLTDGLTEADIIARDEIWRAQLGADHSPLINEVVNAPLSTFLRDHMGNSAGRITEVFVMDHQGLNVASSGITSDYWQGDEAKFKQTYAKGAGSVFVDEIDLDESTQTYQGQVSFAVTDPQTGVVIGAITVGLNASTFF</sequence>
<protein>
    <submittedName>
        <fullName evidence="2">Uncharacterized protein</fullName>
    </submittedName>
</protein>
<feature type="chain" id="PRO_5042153651" evidence="1">
    <location>
        <begin position="20"/>
        <end position="189"/>
    </location>
</feature>
<keyword evidence="1" id="KW-0732">Signal</keyword>
<dbReference type="Proteomes" id="UP000732193">
    <property type="component" value="Unassembled WGS sequence"/>
</dbReference>
<dbReference type="AlphaFoldDB" id="A0AAE2VWA2"/>
<organism evidence="2 3">
    <name type="scientific">Sulfitobacter geojensis</name>
    <dbReference type="NCBI Taxonomy" id="1342299"/>
    <lineage>
        <taxon>Bacteria</taxon>
        <taxon>Pseudomonadati</taxon>
        <taxon>Pseudomonadota</taxon>
        <taxon>Alphaproteobacteria</taxon>
        <taxon>Rhodobacterales</taxon>
        <taxon>Roseobacteraceae</taxon>
        <taxon>Sulfitobacter</taxon>
    </lineage>
</organism>
<dbReference type="EMBL" id="JAFBRM010000001">
    <property type="protein sequence ID" value="MBM1712584.1"/>
    <property type="molecule type" value="Genomic_DNA"/>
</dbReference>
<evidence type="ECO:0000256" key="1">
    <source>
        <dbReference type="SAM" id="SignalP"/>
    </source>
</evidence>